<sequence>MDKKRLDDNKLIAIIALLVSSLIVVSVLFGMTYFSDIKNHDAARLDVKRCYIKE</sequence>
<keyword evidence="1" id="KW-0472">Membrane</keyword>
<gene>
    <name evidence="2" type="ORF">JK232_13050</name>
</gene>
<proteinExistence type="predicted"/>
<reference evidence="3" key="1">
    <citation type="submission" date="2023-07" db="EMBL/GenBank/DDBJ databases">
        <title>Genome-inferred correspondence between phylogeny and metabolic traits in the wild Drosophila gut microbiome.</title>
        <authorList>
            <person name="Bueno E."/>
            <person name="Blow F."/>
            <person name="Douglas A.E."/>
        </authorList>
    </citation>
    <scope>NUCLEOTIDE SEQUENCE [LARGE SCALE GENOMIC DNA]</scope>
    <source>
        <strain evidence="3">JGM97</strain>
    </source>
</reference>
<name>A0ABS5JIM1_9GAMM</name>
<evidence type="ECO:0000256" key="1">
    <source>
        <dbReference type="SAM" id="Phobius"/>
    </source>
</evidence>
<organism evidence="2 3">
    <name type="scientific">Nissabacter archeti</name>
    <dbReference type="NCBI Taxonomy" id="1917880"/>
    <lineage>
        <taxon>Bacteria</taxon>
        <taxon>Pseudomonadati</taxon>
        <taxon>Pseudomonadota</taxon>
        <taxon>Gammaproteobacteria</taxon>
        <taxon>Enterobacterales</taxon>
        <taxon>Yersiniaceae</taxon>
        <taxon>Nissabacter</taxon>
    </lineage>
</organism>
<keyword evidence="1" id="KW-1133">Transmembrane helix</keyword>
<dbReference type="Proteomes" id="UP000680634">
    <property type="component" value="Unassembled WGS sequence"/>
</dbReference>
<accession>A0ABS5JIM1</accession>
<protein>
    <submittedName>
        <fullName evidence="2">Uncharacterized protein</fullName>
    </submittedName>
</protein>
<keyword evidence="3" id="KW-1185">Reference proteome</keyword>
<dbReference type="EMBL" id="JAERKB010000008">
    <property type="protein sequence ID" value="MBS0969823.1"/>
    <property type="molecule type" value="Genomic_DNA"/>
</dbReference>
<dbReference type="RefSeq" id="WP_165698426.1">
    <property type="nucleotide sequence ID" value="NZ_FQXW01000001.1"/>
</dbReference>
<keyword evidence="1" id="KW-0812">Transmembrane</keyword>
<evidence type="ECO:0000313" key="2">
    <source>
        <dbReference type="EMBL" id="MBS0969823.1"/>
    </source>
</evidence>
<feature type="transmembrane region" description="Helical" evidence="1">
    <location>
        <begin position="12"/>
        <end position="34"/>
    </location>
</feature>
<comment type="caution">
    <text evidence="2">The sequence shown here is derived from an EMBL/GenBank/DDBJ whole genome shotgun (WGS) entry which is preliminary data.</text>
</comment>
<evidence type="ECO:0000313" key="3">
    <source>
        <dbReference type="Proteomes" id="UP000680634"/>
    </source>
</evidence>